<dbReference type="AlphaFoldDB" id="A0A0D0C9Z3"/>
<protein>
    <recommendedName>
        <fullName evidence="3">BTB domain-containing protein</fullName>
    </recommendedName>
</protein>
<dbReference type="Proteomes" id="UP000053593">
    <property type="component" value="Unassembled WGS sequence"/>
</dbReference>
<name>A0A0D0C9Z3_9AGAR</name>
<proteinExistence type="predicted"/>
<sequence length="369" mass="42305">MAKFKPRFIVFNEKTIFEPNYSEARPRKRARVDDSDEDEPSISRDAIYYDLKLSDADACVIQVEEYLFRVQKSRITGTSLVLDDLLIQAQASDDNPMEIETRPEHFRAFLWALHALPDELELPIEQVPQLEKFCSIAKFACSFICSDQKRRALAALHEAVGREFFFGTCSSSSLNLLVETAVTCSDDVLLDCIVAKWIERIQRRESACVPAIKTAHSLLITRLFGAACYVYLQELAEQSTTESDEGPTWLNFDPKLDTTQRASILAGYWSLVNYWERFRHRPLKFVSCEHDSCHEIWMREWFAALGSSRVLGTSQSDVVRLVRIMREVLMQDNEVKFMPGKCREKVLKELGKAGEELNEKLGDHFAALL</sequence>
<accession>A0A0D0C9Z3</accession>
<dbReference type="OrthoDB" id="2923697at2759"/>
<keyword evidence="2" id="KW-1185">Reference proteome</keyword>
<evidence type="ECO:0000313" key="2">
    <source>
        <dbReference type="Proteomes" id="UP000053593"/>
    </source>
</evidence>
<dbReference type="HOGENOM" id="CLU_040061_1_0_1"/>
<evidence type="ECO:0008006" key="3">
    <source>
        <dbReference type="Google" id="ProtNLM"/>
    </source>
</evidence>
<reference evidence="1 2" key="1">
    <citation type="submission" date="2014-04" db="EMBL/GenBank/DDBJ databases">
        <title>Evolutionary Origins and Diversification of the Mycorrhizal Mutualists.</title>
        <authorList>
            <consortium name="DOE Joint Genome Institute"/>
            <consortium name="Mycorrhizal Genomics Consortium"/>
            <person name="Kohler A."/>
            <person name="Kuo A."/>
            <person name="Nagy L.G."/>
            <person name="Floudas D."/>
            <person name="Copeland A."/>
            <person name="Barry K.W."/>
            <person name="Cichocki N."/>
            <person name="Veneault-Fourrey C."/>
            <person name="LaButti K."/>
            <person name="Lindquist E.A."/>
            <person name="Lipzen A."/>
            <person name="Lundell T."/>
            <person name="Morin E."/>
            <person name="Murat C."/>
            <person name="Riley R."/>
            <person name="Ohm R."/>
            <person name="Sun H."/>
            <person name="Tunlid A."/>
            <person name="Henrissat B."/>
            <person name="Grigoriev I.V."/>
            <person name="Hibbett D.S."/>
            <person name="Martin F."/>
        </authorList>
    </citation>
    <scope>NUCLEOTIDE SEQUENCE [LARGE SCALE GENOMIC DNA]</scope>
    <source>
        <strain evidence="1 2">FD-317 M1</strain>
    </source>
</reference>
<gene>
    <name evidence="1" type="ORF">GYMLUDRAFT_88967</name>
</gene>
<evidence type="ECO:0000313" key="1">
    <source>
        <dbReference type="EMBL" id="KIK51623.1"/>
    </source>
</evidence>
<dbReference type="EMBL" id="KN834859">
    <property type="protein sequence ID" value="KIK51623.1"/>
    <property type="molecule type" value="Genomic_DNA"/>
</dbReference>
<organism evidence="1 2">
    <name type="scientific">Collybiopsis luxurians FD-317 M1</name>
    <dbReference type="NCBI Taxonomy" id="944289"/>
    <lineage>
        <taxon>Eukaryota</taxon>
        <taxon>Fungi</taxon>
        <taxon>Dikarya</taxon>
        <taxon>Basidiomycota</taxon>
        <taxon>Agaricomycotina</taxon>
        <taxon>Agaricomycetes</taxon>
        <taxon>Agaricomycetidae</taxon>
        <taxon>Agaricales</taxon>
        <taxon>Marasmiineae</taxon>
        <taxon>Omphalotaceae</taxon>
        <taxon>Collybiopsis</taxon>
        <taxon>Collybiopsis luxurians</taxon>
    </lineage>
</organism>